<comment type="caution">
    <text evidence="1">The sequence shown here is derived from an EMBL/GenBank/DDBJ whole genome shotgun (WGS) entry which is preliminary data.</text>
</comment>
<protein>
    <submittedName>
        <fullName evidence="1">Uncharacterized protein</fullName>
    </submittedName>
</protein>
<dbReference type="Proteomes" id="UP000785679">
    <property type="component" value="Unassembled WGS sequence"/>
</dbReference>
<evidence type="ECO:0000313" key="2">
    <source>
        <dbReference type="Proteomes" id="UP000785679"/>
    </source>
</evidence>
<sequence length="92" mass="11040">MANVHRIGDYEQNNNYQNFQGQGGGGNQQMMQLIGNLQIHNKRRNKWRSKRRKFLGYAQKLFLPETQASVFHNCYLRTPHNIIFFNVSFRWH</sequence>
<name>A0A8J8NGL2_HALGN</name>
<dbReference type="EMBL" id="RRYP01016720">
    <property type="protein sequence ID" value="TNV74678.1"/>
    <property type="molecule type" value="Genomic_DNA"/>
</dbReference>
<organism evidence="1 2">
    <name type="scientific">Halteria grandinella</name>
    <dbReference type="NCBI Taxonomy" id="5974"/>
    <lineage>
        <taxon>Eukaryota</taxon>
        <taxon>Sar</taxon>
        <taxon>Alveolata</taxon>
        <taxon>Ciliophora</taxon>
        <taxon>Intramacronucleata</taxon>
        <taxon>Spirotrichea</taxon>
        <taxon>Stichotrichia</taxon>
        <taxon>Sporadotrichida</taxon>
        <taxon>Halteriidae</taxon>
        <taxon>Halteria</taxon>
    </lineage>
</organism>
<dbReference type="AlphaFoldDB" id="A0A8J8NGL2"/>
<gene>
    <name evidence="1" type="ORF">FGO68_gene1866</name>
</gene>
<accession>A0A8J8NGL2</accession>
<keyword evidence="2" id="KW-1185">Reference proteome</keyword>
<evidence type="ECO:0000313" key="1">
    <source>
        <dbReference type="EMBL" id="TNV74678.1"/>
    </source>
</evidence>
<reference evidence="1" key="1">
    <citation type="submission" date="2019-06" db="EMBL/GenBank/DDBJ databases">
        <authorList>
            <person name="Zheng W."/>
        </authorList>
    </citation>
    <scope>NUCLEOTIDE SEQUENCE</scope>
    <source>
        <strain evidence="1">QDHG01</strain>
    </source>
</reference>
<proteinExistence type="predicted"/>